<accession>A0A545SQ41</accession>
<protein>
    <submittedName>
        <fullName evidence="1">Uncharacterized protein</fullName>
    </submittedName>
</protein>
<name>A0A545SQ41_9RHOB</name>
<evidence type="ECO:0000313" key="1">
    <source>
        <dbReference type="EMBL" id="TQV67077.1"/>
    </source>
</evidence>
<gene>
    <name evidence="1" type="ORF">FIL88_10850</name>
</gene>
<evidence type="ECO:0000313" key="2">
    <source>
        <dbReference type="Proteomes" id="UP000315816"/>
    </source>
</evidence>
<reference evidence="1 2" key="1">
    <citation type="submission" date="2019-06" db="EMBL/GenBank/DDBJ databases">
        <title>A novel species of marine bacteria.</title>
        <authorList>
            <person name="Wang Y."/>
        </authorList>
    </citation>
    <scope>NUCLEOTIDE SEQUENCE [LARGE SCALE GENOMIC DNA]</scope>
    <source>
        <strain evidence="1 2">MA1-10</strain>
    </source>
</reference>
<organism evidence="1 2">
    <name type="scientific">Aliiroseovarius halocynthiae</name>
    <dbReference type="NCBI Taxonomy" id="985055"/>
    <lineage>
        <taxon>Bacteria</taxon>
        <taxon>Pseudomonadati</taxon>
        <taxon>Pseudomonadota</taxon>
        <taxon>Alphaproteobacteria</taxon>
        <taxon>Rhodobacterales</taxon>
        <taxon>Paracoccaceae</taxon>
        <taxon>Aliiroseovarius</taxon>
    </lineage>
</organism>
<dbReference type="EMBL" id="VICH01000007">
    <property type="protein sequence ID" value="TQV67077.1"/>
    <property type="molecule type" value="Genomic_DNA"/>
</dbReference>
<proteinExistence type="predicted"/>
<dbReference type="Proteomes" id="UP000315816">
    <property type="component" value="Unassembled WGS sequence"/>
</dbReference>
<comment type="caution">
    <text evidence="1">The sequence shown here is derived from an EMBL/GenBank/DDBJ whole genome shotgun (WGS) entry which is preliminary data.</text>
</comment>
<keyword evidence="2" id="KW-1185">Reference proteome</keyword>
<sequence length="176" mass="18781">MDGVDDSLATDPILKLGNPLTIVIGYQMISAIGTQRVNFVEISKDNKNATSFGAQPLNDRLQFFSRIDDQGVGISHIKALGALGGHTRHVATLQATSGQVVIRLDGTVVQQSTQILAGEFLDAQAMRVGLGVSTASIPGAFRLYGMQVWDGAETQPDTAQIEQLEGWMAEQIGVTI</sequence>
<dbReference type="AlphaFoldDB" id="A0A545SQ41"/>
<dbReference type="RefSeq" id="WP_185960915.1">
    <property type="nucleotide sequence ID" value="NZ_FXWW01000003.1"/>
</dbReference>